<dbReference type="InterPro" id="IPR013737">
    <property type="entry name" value="Bac_rhamnosid_N"/>
</dbReference>
<evidence type="ECO:0000313" key="10">
    <source>
        <dbReference type="EMBL" id="MFC4867813.1"/>
    </source>
</evidence>
<dbReference type="InterPro" id="IPR008902">
    <property type="entry name" value="Rhamnosid_concanavalin"/>
</dbReference>
<evidence type="ECO:0000259" key="7">
    <source>
        <dbReference type="Pfam" id="PF08531"/>
    </source>
</evidence>
<feature type="domain" description="Alpha-L-rhamnosidase concanavalin-like" evidence="6">
    <location>
        <begin position="370"/>
        <end position="471"/>
    </location>
</feature>
<dbReference type="InterPro" id="IPR012341">
    <property type="entry name" value="6hp_glycosidase-like_sf"/>
</dbReference>
<dbReference type="Proteomes" id="UP001595858">
    <property type="component" value="Unassembled WGS sequence"/>
</dbReference>
<sequence>MLKRPPLSLTLALVLTLGLFMAPMQAAPAAAGTSAASPIDLRVEDTPSPLGIDVAQPRLSWRLKAHKRAPDQTAYQVQVAGSRSALVDGDADVWDSGRVEKSASAHIPYTGRNLESATRYHWRVRVWGTNGAASKWSSPSWWETALLDDTAWTGAEWISRDPDPGSPGADHPPAPRFRREFDSNGRVSKARLYLSGLGYSVAQINGRRVGTAVLDPGQTDYSDTALYVTHDVTELVDKGKNAIGVELGRGFYGISTGNSWNWDSAPWWSDPELRALLVITHPDGSTTRVTSDEEWETSAEGPTRYDEVFAGETYDARREQPGWSRPDYDGADAWDAAELSEGPDGSLRARPHEPVRVTETLTPVEITEPEPGVHVFDLGAQIAGWARLKVRGEAGTEVTMRYGERLGDDGLVRVPQYDNFHDVPRAQTDTYVLGRGKRPEVWEPSYTYKGFRFVEVRGLPSEPTKATVQGRRTHNDFASIGHFDSSSELLNTIRDNTRRALLNNHQHVPTDTPVYEKAGWTGDAQLTASTMSYEFDTSRFHRKFLNDLLDAQKPSGELPTIVPTPGWSYEGSPGWPAVQGPTPAWDMALFVLSRNLYETEGDVGVLERHYDGMQRYFSWLESRRDADDLYPVGLGDWVAPGGNPPEGPVLSSTAHAYRMASLLADTAKILGDGEQASAYRKRADKIRDAFNTAFLDKEAGLYRTPGVGEYRQTSNILPLAFGLVPKKQVDSVVGNLVADIRERGDRLDTGVVGTRYLLPVLTQHGEIDVAYAVATQTKEPSWGYWIELGRTSLQEHWNADTRSLNHHFFGSIGHWMFADLAGITASRPGYATARIKPHIPSGLNHAEAGTQTVRGKVASSWRRDGEGGLRLKAVVPPNAEGEIHVPLLGRRAEHVAASPKADFLEVREGYAVYRVGSGTWRFVVADDVSDVRFSVLTSAAARSGLGR</sequence>
<dbReference type="Pfam" id="PF17390">
    <property type="entry name" value="Bac_rhamnosid_C"/>
    <property type="match status" value="1"/>
</dbReference>
<proteinExistence type="predicted"/>
<dbReference type="EC" id="3.2.1.40" evidence="2"/>
<organism evidence="10 11">
    <name type="scientific">Streptomonospora arabica</name>
    <dbReference type="NCBI Taxonomy" id="412417"/>
    <lineage>
        <taxon>Bacteria</taxon>
        <taxon>Bacillati</taxon>
        <taxon>Actinomycetota</taxon>
        <taxon>Actinomycetes</taxon>
        <taxon>Streptosporangiales</taxon>
        <taxon>Nocardiopsidaceae</taxon>
        <taxon>Streptomonospora</taxon>
    </lineage>
</organism>
<evidence type="ECO:0000256" key="1">
    <source>
        <dbReference type="ARBA" id="ARBA00001445"/>
    </source>
</evidence>
<feature type="domain" description="Alpha-L-rhamnosidase C-terminal" evidence="9">
    <location>
        <begin position="822"/>
        <end position="890"/>
    </location>
</feature>
<protein>
    <recommendedName>
        <fullName evidence="2">alpha-L-rhamnosidase</fullName>
        <ecNumber evidence="2">3.2.1.40</ecNumber>
    </recommendedName>
</protein>
<evidence type="ECO:0000259" key="9">
    <source>
        <dbReference type="Pfam" id="PF17390"/>
    </source>
</evidence>
<feature type="region of interest" description="Disordered" evidence="4">
    <location>
        <begin position="157"/>
        <end position="180"/>
    </location>
</feature>
<dbReference type="InterPro" id="IPR008928">
    <property type="entry name" value="6-hairpin_glycosidase_sf"/>
</dbReference>
<dbReference type="Gene3D" id="2.60.420.10">
    <property type="entry name" value="Maltose phosphorylase, domain 3"/>
    <property type="match status" value="1"/>
</dbReference>
<dbReference type="Gene3D" id="1.50.10.10">
    <property type="match status" value="1"/>
</dbReference>
<dbReference type="Pfam" id="PF05592">
    <property type="entry name" value="Bac_rhamnosid"/>
    <property type="match status" value="1"/>
</dbReference>
<dbReference type="InterPro" id="IPR035396">
    <property type="entry name" value="Bac_rhamnosid6H"/>
</dbReference>
<feature type="chain" id="PRO_5045535056" description="alpha-L-rhamnosidase" evidence="5">
    <location>
        <begin position="27"/>
        <end position="947"/>
    </location>
</feature>
<evidence type="ECO:0000256" key="2">
    <source>
        <dbReference type="ARBA" id="ARBA00012652"/>
    </source>
</evidence>
<gene>
    <name evidence="10" type="ORF">ACFPCZ_14330</name>
</gene>
<dbReference type="EMBL" id="JBHSIY010000010">
    <property type="protein sequence ID" value="MFC4867813.1"/>
    <property type="molecule type" value="Genomic_DNA"/>
</dbReference>
<comment type="catalytic activity">
    <reaction evidence="1">
        <text>Hydrolysis of terminal non-reducing alpha-L-rhamnose residues in alpha-L-rhamnosides.</text>
        <dbReference type="EC" id="3.2.1.40"/>
    </reaction>
</comment>
<feature type="signal peptide" evidence="5">
    <location>
        <begin position="1"/>
        <end position="26"/>
    </location>
</feature>
<dbReference type="Gene3D" id="2.60.40.10">
    <property type="entry name" value="Immunoglobulins"/>
    <property type="match status" value="1"/>
</dbReference>
<accession>A0ABV9SLN5</accession>
<evidence type="ECO:0000259" key="6">
    <source>
        <dbReference type="Pfam" id="PF05592"/>
    </source>
</evidence>
<feature type="domain" description="Alpha-L-rhamnosidase six-hairpin glycosidase" evidence="8">
    <location>
        <begin position="480"/>
        <end position="818"/>
    </location>
</feature>
<comment type="caution">
    <text evidence="10">The sequence shown here is derived from an EMBL/GenBank/DDBJ whole genome shotgun (WGS) entry which is preliminary data.</text>
</comment>
<dbReference type="Gene3D" id="2.60.120.260">
    <property type="entry name" value="Galactose-binding domain-like"/>
    <property type="match status" value="2"/>
</dbReference>
<keyword evidence="11" id="KW-1185">Reference proteome</keyword>
<dbReference type="InterPro" id="IPR035398">
    <property type="entry name" value="Bac_rhamnosid_C"/>
</dbReference>
<dbReference type="InterPro" id="IPR013783">
    <property type="entry name" value="Ig-like_fold"/>
</dbReference>
<dbReference type="PANTHER" id="PTHR33307:SF6">
    <property type="entry name" value="ALPHA-RHAMNOSIDASE (EUROFUNG)-RELATED"/>
    <property type="match status" value="1"/>
</dbReference>
<feature type="domain" description="Bacterial alpha-L-rhamnosidase N-terminal" evidence="7">
    <location>
        <begin position="186"/>
        <end position="359"/>
    </location>
</feature>
<keyword evidence="3 10" id="KW-0378">Hydrolase</keyword>
<dbReference type="Pfam" id="PF25788">
    <property type="entry name" value="Ig_Rha78A_N"/>
    <property type="match status" value="1"/>
</dbReference>
<dbReference type="PIRSF" id="PIRSF010631">
    <property type="entry name" value="A-rhamnsds"/>
    <property type="match status" value="1"/>
</dbReference>
<keyword evidence="5" id="KW-0732">Signal</keyword>
<dbReference type="RefSeq" id="WP_344145453.1">
    <property type="nucleotide sequence ID" value="NZ_BAAAQI010000014.1"/>
</dbReference>
<evidence type="ECO:0000256" key="5">
    <source>
        <dbReference type="SAM" id="SignalP"/>
    </source>
</evidence>
<dbReference type="Pfam" id="PF17389">
    <property type="entry name" value="Bac_rhamnosid6H"/>
    <property type="match status" value="1"/>
</dbReference>
<evidence type="ECO:0000259" key="8">
    <source>
        <dbReference type="Pfam" id="PF17389"/>
    </source>
</evidence>
<evidence type="ECO:0000256" key="4">
    <source>
        <dbReference type="SAM" id="MobiDB-lite"/>
    </source>
</evidence>
<dbReference type="SUPFAM" id="SSF48208">
    <property type="entry name" value="Six-hairpin glycosidases"/>
    <property type="match status" value="1"/>
</dbReference>
<dbReference type="InterPro" id="IPR016007">
    <property type="entry name" value="Alpha_rhamnosid"/>
</dbReference>
<dbReference type="Pfam" id="PF08531">
    <property type="entry name" value="Bac_rhamnosid_N"/>
    <property type="match status" value="1"/>
</dbReference>
<evidence type="ECO:0000256" key="3">
    <source>
        <dbReference type="ARBA" id="ARBA00022801"/>
    </source>
</evidence>
<dbReference type="PANTHER" id="PTHR33307">
    <property type="entry name" value="ALPHA-RHAMNOSIDASE (EUROFUNG)"/>
    <property type="match status" value="1"/>
</dbReference>
<reference evidence="11" key="1">
    <citation type="journal article" date="2019" name="Int. J. Syst. Evol. Microbiol.">
        <title>The Global Catalogue of Microorganisms (GCM) 10K type strain sequencing project: providing services to taxonomists for standard genome sequencing and annotation.</title>
        <authorList>
            <consortium name="The Broad Institute Genomics Platform"/>
            <consortium name="The Broad Institute Genome Sequencing Center for Infectious Disease"/>
            <person name="Wu L."/>
            <person name="Ma J."/>
        </authorList>
    </citation>
    <scope>NUCLEOTIDE SEQUENCE [LARGE SCALE GENOMIC DNA]</scope>
    <source>
        <strain evidence="11">CGMCC 4.7304</strain>
    </source>
</reference>
<name>A0ABV9SLN5_9ACTN</name>
<evidence type="ECO:0000313" key="11">
    <source>
        <dbReference type="Proteomes" id="UP001595858"/>
    </source>
</evidence>
<dbReference type="GO" id="GO:0016787">
    <property type="term" value="F:hydrolase activity"/>
    <property type="evidence" value="ECO:0007669"/>
    <property type="project" value="UniProtKB-KW"/>
</dbReference>